<proteinExistence type="predicted"/>
<dbReference type="Pfam" id="PF01048">
    <property type="entry name" value="PNP_UDP_1"/>
    <property type="match status" value="1"/>
</dbReference>
<dbReference type="GO" id="GO:0004731">
    <property type="term" value="F:purine-nucleoside phosphorylase activity"/>
    <property type="evidence" value="ECO:0007669"/>
    <property type="project" value="TreeGrafter"/>
</dbReference>
<dbReference type="Proteomes" id="UP001431572">
    <property type="component" value="Chromosome 1"/>
</dbReference>
<accession>A0A8T7LZB9</accession>
<dbReference type="GO" id="GO:0004850">
    <property type="term" value="F:uridine phosphorylase activity"/>
    <property type="evidence" value="ECO:0007669"/>
    <property type="project" value="UniProtKB-EC"/>
</dbReference>
<evidence type="ECO:0000256" key="3">
    <source>
        <dbReference type="ARBA" id="ARBA00048447"/>
    </source>
</evidence>
<dbReference type="PANTHER" id="PTHR43691:SF11">
    <property type="entry name" value="FI09636P-RELATED"/>
    <property type="match status" value="1"/>
</dbReference>
<dbReference type="AlphaFoldDB" id="A0A8T7LZB9"/>
<organism evidence="5 7">
    <name type="scientific">Candidatus Chlorohelix allophototropha</name>
    <dbReference type="NCBI Taxonomy" id="3003348"/>
    <lineage>
        <taxon>Bacteria</taxon>
        <taxon>Bacillati</taxon>
        <taxon>Chloroflexota</taxon>
        <taxon>Chloroflexia</taxon>
        <taxon>Candidatus Chloroheliales</taxon>
        <taxon>Candidatus Chloroheliaceae</taxon>
        <taxon>Candidatus Chlorohelix</taxon>
    </lineage>
</organism>
<evidence type="ECO:0000313" key="6">
    <source>
        <dbReference type="EMBL" id="WJW66616.1"/>
    </source>
</evidence>
<evidence type="ECO:0000313" key="8">
    <source>
        <dbReference type="Proteomes" id="UP001431572"/>
    </source>
</evidence>
<dbReference type="CDD" id="cd09007">
    <property type="entry name" value="NP-I_spr0068"/>
    <property type="match status" value="1"/>
</dbReference>
<evidence type="ECO:0000259" key="4">
    <source>
        <dbReference type="Pfam" id="PF01048"/>
    </source>
</evidence>
<sequence>MPYPNYDGKHDLEAFITPQDFVKYARSRKSIPEEDLNVGVILCYQRSLLKQVLENEETEPLKVTGARFHLLKSAENRVAMCGGFGIGAPIAAIIMEELIAQGVKKFISIGTAGSLRQEAEIGDIVVCNRAIRDEGVSHHYLESGKYALPSAALTLAFKQSLEKAKVPFKEGATWTIDTPYRETIAEARHYQSEGVYTVEMEASALCAVAQCRGVELATAFAISDSLADLKWHPHFDSPLVEESLYRLFEAAKATLQQV</sequence>
<keyword evidence="8" id="KW-1185">Reference proteome</keyword>
<reference evidence="5 7" key="1">
    <citation type="submission" date="2020-06" db="EMBL/GenBank/DDBJ databases">
        <title>Anoxygenic phototrophic Chloroflexota member uses a Type I reaction center.</title>
        <authorList>
            <person name="Tsuji J.M."/>
            <person name="Shaw N.A."/>
            <person name="Nagashima S."/>
            <person name="Venkiteswaran J."/>
            <person name="Schiff S.L."/>
            <person name="Hanada S."/>
            <person name="Tank M."/>
            <person name="Neufeld J.D."/>
        </authorList>
    </citation>
    <scope>NUCLEOTIDE SEQUENCE [LARGE SCALE GENOMIC DNA]</scope>
    <source>
        <strain evidence="5">L227-S17</strain>
    </source>
</reference>
<comment type="catalytic activity">
    <reaction evidence="3">
        <text>uridine + phosphate = alpha-D-ribose 1-phosphate + uracil</text>
        <dbReference type="Rhea" id="RHEA:24388"/>
        <dbReference type="ChEBI" id="CHEBI:16704"/>
        <dbReference type="ChEBI" id="CHEBI:17568"/>
        <dbReference type="ChEBI" id="CHEBI:43474"/>
        <dbReference type="ChEBI" id="CHEBI:57720"/>
        <dbReference type="EC" id="2.4.2.3"/>
    </reaction>
</comment>
<dbReference type="GO" id="GO:0005829">
    <property type="term" value="C:cytosol"/>
    <property type="evidence" value="ECO:0007669"/>
    <property type="project" value="TreeGrafter"/>
</dbReference>
<dbReference type="PANTHER" id="PTHR43691">
    <property type="entry name" value="URIDINE PHOSPHORYLASE"/>
    <property type="match status" value="1"/>
</dbReference>
<evidence type="ECO:0000256" key="1">
    <source>
        <dbReference type="ARBA" id="ARBA00011888"/>
    </source>
</evidence>
<evidence type="ECO:0000256" key="2">
    <source>
        <dbReference type="ARBA" id="ARBA00021980"/>
    </source>
</evidence>
<evidence type="ECO:0000313" key="7">
    <source>
        <dbReference type="Proteomes" id="UP000521676"/>
    </source>
</evidence>
<dbReference type="SUPFAM" id="SSF53167">
    <property type="entry name" value="Purine and uridine phosphorylases"/>
    <property type="match status" value="1"/>
</dbReference>
<dbReference type="GO" id="GO:0006152">
    <property type="term" value="P:purine nucleoside catabolic process"/>
    <property type="evidence" value="ECO:0007669"/>
    <property type="project" value="TreeGrafter"/>
</dbReference>
<dbReference type="EC" id="2.4.2.3" evidence="1"/>
<dbReference type="InterPro" id="IPR035994">
    <property type="entry name" value="Nucleoside_phosphorylase_sf"/>
</dbReference>
<dbReference type="RefSeq" id="WP_341468508.1">
    <property type="nucleotide sequence ID" value="NZ_CP128399.1"/>
</dbReference>
<protein>
    <recommendedName>
        <fullName evidence="2">Uridine phosphorylase</fullName>
        <ecNumber evidence="1">2.4.2.3</ecNumber>
    </recommendedName>
</protein>
<name>A0A8T7LZB9_9CHLR</name>
<feature type="domain" description="Nucleoside phosphorylase" evidence="4">
    <location>
        <begin position="51"/>
        <end position="229"/>
    </location>
</feature>
<reference evidence="6" key="2">
    <citation type="journal article" date="2024" name="Nature">
        <title>Anoxygenic phototroph of the Chloroflexota uses a type I reaction centre.</title>
        <authorList>
            <person name="Tsuji J.M."/>
            <person name="Shaw N.A."/>
            <person name="Nagashima S."/>
            <person name="Venkiteswaran J.J."/>
            <person name="Schiff S.L."/>
            <person name="Watanabe T."/>
            <person name="Fukui M."/>
            <person name="Hanada S."/>
            <person name="Tank M."/>
            <person name="Neufeld J.D."/>
        </authorList>
    </citation>
    <scope>NUCLEOTIDE SEQUENCE</scope>
    <source>
        <strain evidence="6">L227-S17</strain>
    </source>
</reference>
<dbReference type="Proteomes" id="UP000521676">
    <property type="component" value="Unassembled WGS sequence"/>
</dbReference>
<dbReference type="EMBL" id="CP128399">
    <property type="protein sequence ID" value="WJW66616.1"/>
    <property type="molecule type" value="Genomic_DNA"/>
</dbReference>
<dbReference type="EMBL" id="JACATZ010000001">
    <property type="protein sequence ID" value="NWJ44730.1"/>
    <property type="molecule type" value="Genomic_DNA"/>
</dbReference>
<dbReference type="InterPro" id="IPR000845">
    <property type="entry name" value="Nucleoside_phosphorylase_d"/>
</dbReference>
<gene>
    <name evidence="5" type="ORF">HXX08_02515</name>
    <name evidence="6" type="ORF">OZ401_002423</name>
</gene>
<dbReference type="Gene3D" id="3.40.50.1580">
    <property type="entry name" value="Nucleoside phosphorylase domain"/>
    <property type="match status" value="1"/>
</dbReference>
<evidence type="ECO:0000313" key="5">
    <source>
        <dbReference type="EMBL" id="NWJ44730.1"/>
    </source>
</evidence>